<dbReference type="Gramene" id="GBG85139">
    <property type="protein sequence ID" value="GBG85139"/>
    <property type="gene ID" value="CBR_g39705"/>
</dbReference>
<feature type="compositionally biased region" description="Basic and acidic residues" evidence="1">
    <location>
        <begin position="545"/>
        <end position="563"/>
    </location>
</feature>
<feature type="compositionally biased region" description="Acidic residues" evidence="1">
    <location>
        <begin position="495"/>
        <end position="508"/>
    </location>
</feature>
<feature type="compositionally biased region" description="Acidic residues" evidence="1">
    <location>
        <begin position="534"/>
        <end position="544"/>
    </location>
</feature>
<dbReference type="Proteomes" id="UP000265515">
    <property type="component" value="Unassembled WGS sequence"/>
</dbReference>
<dbReference type="EMBL" id="BFEA01000506">
    <property type="protein sequence ID" value="GBG85139.1"/>
    <property type="molecule type" value="Genomic_DNA"/>
</dbReference>
<feature type="region of interest" description="Disordered" evidence="1">
    <location>
        <begin position="343"/>
        <end position="375"/>
    </location>
</feature>
<feature type="compositionally biased region" description="Basic and acidic residues" evidence="1">
    <location>
        <begin position="423"/>
        <end position="448"/>
    </location>
</feature>
<feature type="compositionally biased region" description="Basic and acidic residues" evidence="1">
    <location>
        <begin position="691"/>
        <end position="709"/>
    </location>
</feature>
<reference evidence="2 3" key="1">
    <citation type="journal article" date="2018" name="Cell">
        <title>The Chara Genome: Secondary Complexity and Implications for Plant Terrestrialization.</title>
        <authorList>
            <person name="Nishiyama T."/>
            <person name="Sakayama H."/>
            <person name="Vries J.D."/>
            <person name="Buschmann H."/>
            <person name="Saint-Marcoux D."/>
            <person name="Ullrich K.K."/>
            <person name="Haas F.B."/>
            <person name="Vanderstraeten L."/>
            <person name="Becker D."/>
            <person name="Lang D."/>
            <person name="Vosolsobe S."/>
            <person name="Rombauts S."/>
            <person name="Wilhelmsson P.K.I."/>
            <person name="Janitza P."/>
            <person name="Kern R."/>
            <person name="Heyl A."/>
            <person name="Rumpler F."/>
            <person name="Villalobos L.I.A.C."/>
            <person name="Clay J.M."/>
            <person name="Skokan R."/>
            <person name="Toyoda A."/>
            <person name="Suzuki Y."/>
            <person name="Kagoshima H."/>
            <person name="Schijlen E."/>
            <person name="Tajeshwar N."/>
            <person name="Catarino B."/>
            <person name="Hetherington A.J."/>
            <person name="Saltykova A."/>
            <person name="Bonnot C."/>
            <person name="Breuninger H."/>
            <person name="Symeonidi A."/>
            <person name="Radhakrishnan G.V."/>
            <person name="Van Nieuwerburgh F."/>
            <person name="Deforce D."/>
            <person name="Chang C."/>
            <person name="Karol K.G."/>
            <person name="Hedrich R."/>
            <person name="Ulvskov P."/>
            <person name="Glockner G."/>
            <person name="Delwiche C.F."/>
            <person name="Petrasek J."/>
            <person name="Van de Peer Y."/>
            <person name="Friml J."/>
            <person name="Beilby M."/>
            <person name="Dolan L."/>
            <person name="Kohara Y."/>
            <person name="Sugano S."/>
            <person name="Fujiyama A."/>
            <person name="Delaux P.-M."/>
            <person name="Quint M."/>
            <person name="TheiBen G."/>
            <person name="Hagemann M."/>
            <person name="Harholt J."/>
            <person name="Dunand C."/>
            <person name="Zachgo S."/>
            <person name="Langdale J."/>
            <person name="Maumus F."/>
            <person name="Straeten D.V.D."/>
            <person name="Gould S.B."/>
            <person name="Rensing S.A."/>
        </authorList>
    </citation>
    <scope>NUCLEOTIDE SEQUENCE [LARGE SCALE GENOMIC DNA]</scope>
    <source>
        <strain evidence="2 3">S276</strain>
    </source>
</reference>
<feature type="compositionally biased region" description="Acidic residues" evidence="1">
    <location>
        <begin position="344"/>
        <end position="354"/>
    </location>
</feature>
<comment type="caution">
    <text evidence="2">The sequence shown here is derived from an EMBL/GenBank/DDBJ whole genome shotgun (WGS) entry which is preliminary data.</text>
</comment>
<feature type="region of interest" description="Disordered" evidence="1">
    <location>
        <begin position="420"/>
        <end position="570"/>
    </location>
</feature>
<sequence>MSMSVAQVQAALAEVMKYAKEGVHYDNDNEFSLLEDRVPRCFIVNVDMRSTMMANGEGCVKAQTLLQRFRESPHIRVDSDVEDRAYSLKGVVQWMCSEGMCEEGDVDMTMLQKGGRYTPSDFKKLLGTSAKNSEMVVDGSKDELKNGASRILVFSRMKDITQTPPEDFQDVPVIVADGVEYVLLDQLVDFMKNSPNDRNVIHEALHEVTELTLQGQELIEYMPARKEDIMICGIPLWEGMLYAALEQLGHAGCDVDRQRKKEEGWKSMVRETNLAMISHNGQTSAAQETMNSMSVVVPPMQTTTTEEIEEETMFNGFTMGEQQRDRGFQDPELPSCIAEYTGNAEEEDEEEDDGASSSEVEVSDNDVSSDEEGEERDVYYDLKGASGQVTKGWAHAILRLARAFPDLQKVLRVMMKGAIPDGGLHDIENRPLKTQEKRSQKEKTPKQDHRTKKRITYKKDKIVETIDLRGSGDLHNVVQEEAEDEDEQSKSEKTDGEEDEAMSDEGSDSETSGGDSHDVDDTDDDKDRSSDGTAQDEDDEEADEDGRMRAEMKDDKTWRRSGDDSWGAPAFNTTLTKVFQMRRDDTNLGVMLQQLTFTEMVLQCEIEKTAKTNRAADQIQKLTCIKHDIASSVHSRDTVMSFSIFKLDRAASVSEKAVALSRVGLPSVHRSGPHNITITDDDLSLEFIAPPRERRKDGERDRESLCPRP</sequence>
<feature type="region of interest" description="Disordered" evidence="1">
    <location>
        <begin position="690"/>
        <end position="709"/>
    </location>
</feature>
<evidence type="ECO:0000256" key="1">
    <source>
        <dbReference type="SAM" id="MobiDB-lite"/>
    </source>
</evidence>
<keyword evidence="3" id="KW-1185">Reference proteome</keyword>
<dbReference type="AlphaFoldDB" id="A0A388LSB7"/>
<feature type="compositionally biased region" description="Acidic residues" evidence="1">
    <location>
        <begin position="361"/>
        <end position="375"/>
    </location>
</feature>
<organism evidence="2 3">
    <name type="scientific">Chara braunii</name>
    <name type="common">Braun's stonewort</name>
    <dbReference type="NCBI Taxonomy" id="69332"/>
    <lineage>
        <taxon>Eukaryota</taxon>
        <taxon>Viridiplantae</taxon>
        <taxon>Streptophyta</taxon>
        <taxon>Charophyceae</taxon>
        <taxon>Charales</taxon>
        <taxon>Characeae</taxon>
        <taxon>Chara</taxon>
    </lineage>
</organism>
<name>A0A388LSB7_CHABU</name>
<gene>
    <name evidence="2" type="ORF">CBR_g39705</name>
</gene>
<proteinExistence type="predicted"/>
<evidence type="ECO:0000313" key="3">
    <source>
        <dbReference type="Proteomes" id="UP000265515"/>
    </source>
</evidence>
<feature type="compositionally biased region" description="Basic and acidic residues" evidence="1">
    <location>
        <begin position="457"/>
        <end position="472"/>
    </location>
</feature>
<accession>A0A388LSB7</accession>
<protein>
    <submittedName>
        <fullName evidence="2">Uncharacterized protein</fullName>
    </submittedName>
</protein>
<feature type="compositionally biased region" description="Basic and acidic residues" evidence="1">
    <location>
        <begin position="515"/>
        <end position="530"/>
    </location>
</feature>
<evidence type="ECO:0000313" key="2">
    <source>
        <dbReference type="EMBL" id="GBG85139.1"/>
    </source>
</evidence>